<keyword evidence="2" id="KW-1185">Reference proteome</keyword>
<reference evidence="1 2" key="1">
    <citation type="submission" date="2022-05" db="EMBL/GenBank/DDBJ databases">
        <title>Microbulbifer sp. nov., isolated from sponge.</title>
        <authorList>
            <person name="Gao L."/>
        </authorList>
    </citation>
    <scope>NUCLEOTIDE SEQUENCE [LARGE SCALE GENOMIC DNA]</scope>
    <source>
        <strain evidence="1 2">MI-G</strain>
    </source>
</reference>
<dbReference type="Proteomes" id="UP001321520">
    <property type="component" value="Chromosome"/>
</dbReference>
<gene>
    <name evidence="1" type="ORF">M8T91_01115</name>
</gene>
<sequence>MALEEARSVVSFPWLAIYPLALPEGYTDGTFSDYPRNRACLLILWSLADIRRNAFSTGY</sequence>
<organism evidence="1 2">
    <name type="scientific">Microbulbifer spongiae</name>
    <dbReference type="NCBI Taxonomy" id="2944933"/>
    <lineage>
        <taxon>Bacteria</taxon>
        <taxon>Pseudomonadati</taxon>
        <taxon>Pseudomonadota</taxon>
        <taxon>Gammaproteobacteria</taxon>
        <taxon>Cellvibrionales</taxon>
        <taxon>Microbulbiferaceae</taxon>
        <taxon>Microbulbifer</taxon>
    </lineage>
</organism>
<dbReference type="RefSeq" id="WP_301415985.1">
    <property type="nucleotide sequence ID" value="NZ_CP098023.1"/>
</dbReference>
<accession>A0ABY9ECQ3</accession>
<name>A0ABY9ECQ3_9GAMM</name>
<proteinExistence type="predicted"/>
<evidence type="ECO:0000313" key="2">
    <source>
        <dbReference type="Proteomes" id="UP001321520"/>
    </source>
</evidence>
<evidence type="ECO:0000313" key="1">
    <source>
        <dbReference type="EMBL" id="WKD50057.1"/>
    </source>
</evidence>
<protein>
    <submittedName>
        <fullName evidence="1">Uncharacterized protein</fullName>
    </submittedName>
</protein>
<dbReference type="EMBL" id="CP098023">
    <property type="protein sequence ID" value="WKD50057.1"/>
    <property type="molecule type" value="Genomic_DNA"/>
</dbReference>